<protein>
    <submittedName>
        <fullName evidence="2">Uncharacterized protein</fullName>
    </submittedName>
</protein>
<evidence type="ECO:0000313" key="2">
    <source>
        <dbReference type="EMBL" id="KIK33700.1"/>
    </source>
</evidence>
<dbReference type="AlphaFoldDB" id="A0A0C9Z838"/>
<dbReference type="EMBL" id="KN835885">
    <property type="protein sequence ID" value="KIK33700.1"/>
    <property type="molecule type" value="Genomic_DNA"/>
</dbReference>
<accession>A0A0C9Z838</accession>
<sequence>MVFGMIHCLGCNFPSSTLSILTYIQAEISGQDQGGYDVEPNFFHGMHQVRATQDPCFLSHIICYSMLKREPLVQLLHLYRTPPHRQSAPLPPLKLTYGTYSPGRPITQHHPSSTFLFAKGKERNAAAGAPGKDPNIISDEDYEYLNTQ</sequence>
<organism evidence="2 3">
    <name type="scientific">Suillus luteus UH-Slu-Lm8-n1</name>
    <dbReference type="NCBI Taxonomy" id="930992"/>
    <lineage>
        <taxon>Eukaryota</taxon>
        <taxon>Fungi</taxon>
        <taxon>Dikarya</taxon>
        <taxon>Basidiomycota</taxon>
        <taxon>Agaricomycotina</taxon>
        <taxon>Agaricomycetes</taxon>
        <taxon>Agaricomycetidae</taxon>
        <taxon>Boletales</taxon>
        <taxon>Suillineae</taxon>
        <taxon>Suillaceae</taxon>
        <taxon>Suillus</taxon>
    </lineage>
</organism>
<dbReference type="InParanoid" id="A0A0C9Z838"/>
<proteinExistence type="predicted"/>
<name>A0A0C9Z838_9AGAM</name>
<reference evidence="3" key="2">
    <citation type="submission" date="2015-01" db="EMBL/GenBank/DDBJ databases">
        <title>Evolutionary Origins and Diversification of the Mycorrhizal Mutualists.</title>
        <authorList>
            <consortium name="DOE Joint Genome Institute"/>
            <consortium name="Mycorrhizal Genomics Consortium"/>
            <person name="Kohler A."/>
            <person name="Kuo A."/>
            <person name="Nagy L.G."/>
            <person name="Floudas D."/>
            <person name="Copeland A."/>
            <person name="Barry K.W."/>
            <person name="Cichocki N."/>
            <person name="Veneault-Fourrey C."/>
            <person name="LaButti K."/>
            <person name="Lindquist E.A."/>
            <person name="Lipzen A."/>
            <person name="Lundell T."/>
            <person name="Morin E."/>
            <person name="Murat C."/>
            <person name="Riley R."/>
            <person name="Ohm R."/>
            <person name="Sun H."/>
            <person name="Tunlid A."/>
            <person name="Henrissat B."/>
            <person name="Grigoriev I.V."/>
            <person name="Hibbett D.S."/>
            <person name="Martin F."/>
        </authorList>
    </citation>
    <scope>NUCLEOTIDE SEQUENCE [LARGE SCALE GENOMIC DNA]</scope>
    <source>
        <strain evidence="3">UH-Slu-Lm8-n1</strain>
    </source>
</reference>
<dbReference type="HOGENOM" id="CLU_1760005_0_0_1"/>
<keyword evidence="3" id="KW-1185">Reference proteome</keyword>
<dbReference type="Proteomes" id="UP000054485">
    <property type="component" value="Unassembled WGS sequence"/>
</dbReference>
<evidence type="ECO:0000256" key="1">
    <source>
        <dbReference type="SAM" id="MobiDB-lite"/>
    </source>
</evidence>
<reference evidence="2 3" key="1">
    <citation type="submission" date="2014-04" db="EMBL/GenBank/DDBJ databases">
        <authorList>
            <consortium name="DOE Joint Genome Institute"/>
            <person name="Kuo A."/>
            <person name="Ruytinx J."/>
            <person name="Rineau F."/>
            <person name="Colpaert J."/>
            <person name="Kohler A."/>
            <person name="Nagy L.G."/>
            <person name="Floudas D."/>
            <person name="Copeland A."/>
            <person name="Barry K.W."/>
            <person name="Cichocki N."/>
            <person name="Veneault-Fourrey C."/>
            <person name="LaButti K."/>
            <person name="Lindquist E.A."/>
            <person name="Lipzen A."/>
            <person name="Lundell T."/>
            <person name="Morin E."/>
            <person name="Murat C."/>
            <person name="Sun H."/>
            <person name="Tunlid A."/>
            <person name="Henrissat B."/>
            <person name="Grigoriev I.V."/>
            <person name="Hibbett D.S."/>
            <person name="Martin F."/>
            <person name="Nordberg H.P."/>
            <person name="Cantor M.N."/>
            <person name="Hua S.X."/>
        </authorList>
    </citation>
    <scope>NUCLEOTIDE SEQUENCE [LARGE SCALE GENOMIC DNA]</scope>
    <source>
        <strain evidence="2 3">UH-Slu-Lm8-n1</strain>
    </source>
</reference>
<feature type="region of interest" description="Disordered" evidence="1">
    <location>
        <begin position="120"/>
        <end position="140"/>
    </location>
</feature>
<gene>
    <name evidence="2" type="ORF">CY34DRAFT_689125</name>
</gene>
<evidence type="ECO:0000313" key="3">
    <source>
        <dbReference type="Proteomes" id="UP000054485"/>
    </source>
</evidence>